<dbReference type="InterPro" id="IPR007739">
    <property type="entry name" value="RgpF"/>
</dbReference>
<evidence type="ECO:0008006" key="3">
    <source>
        <dbReference type="Google" id="ProtNLM"/>
    </source>
</evidence>
<dbReference type="AlphaFoldDB" id="A0A2R8CFY9"/>
<dbReference type="Pfam" id="PF05045">
    <property type="entry name" value="RgpF"/>
    <property type="match status" value="1"/>
</dbReference>
<sequence length="386" mass="43221">MMSRLLHQIRVVLRFLTPNTQTRRHVRLLKESGLFDRGFYIRSNPRLRRLFRLAPERHYALFGEPAGLCPNPSFSPRAYLYNNPDLQGGAARHPFLHYIECGQHEARTVLDTGAVAELPLPVIHPPSMHSSPPAPVAVALHLYYHDMWPEFATALEQQSFAFDLYVTATGAEAEVAPLRAQVQARFPQASVWAMPNHGRDIFPFLHLLSAGLFAPYRAICKLHSKKSPHRADGAVWRQNLVAGVLGPPDRTQTRLDAFLNDPQAGIWVADGQHYHGEDWWGCNRDLTRDILARAGLDPATGPLNFPAGAIYWVKPAVLAQLASLRLTASDFEPEQALVDGTTAHAVERTLGYLSRAAQMDIRESHDLDAPHVERSPFQRARINSLD</sequence>
<dbReference type="EMBL" id="ONZG01000020">
    <property type="protein sequence ID" value="SPJ31345.1"/>
    <property type="molecule type" value="Genomic_DNA"/>
</dbReference>
<dbReference type="Proteomes" id="UP000244898">
    <property type="component" value="Unassembled WGS sequence"/>
</dbReference>
<reference evidence="2" key="1">
    <citation type="submission" date="2018-03" db="EMBL/GenBank/DDBJ databases">
        <authorList>
            <person name="Rodrigo-Torres L."/>
            <person name="Arahal R. D."/>
            <person name="Lucena T."/>
        </authorList>
    </citation>
    <scope>NUCLEOTIDE SEQUENCE [LARGE SCALE GENOMIC DNA]</scope>
    <source>
        <strain evidence="2">CECT 7615</strain>
    </source>
</reference>
<proteinExistence type="predicted"/>
<keyword evidence="2" id="KW-1185">Reference proteome</keyword>
<evidence type="ECO:0000313" key="1">
    <source>
        <dbReference type="EMBL" id="SPJ31345.1"/>
    </source>
</evidence>
<protein>
    <recommendedName>
        <fullName evidence="3">Rhamnan synthesis protein F</fullName>
    </recommendedName>
</protein>
<evidence type="ECO:0000313" key="2">
    <source>
        <dbReference type="Proteomes" id="UP000244898"/>
    </source>
</evidence>
<dbReference type="OrthoDB" id="7210452at2"/>
<accession>A0A2R8CFY9</accession>
<gene>
    <name evidence="1" type="ORF">TRM7615_04888</name>
</gene>
<organism evidence="1 2">
    <name type="scientific">Falsiruegeria mediterranea M17</name>
    <dbReference type="NCBI Taxonomy" id="1200281"/>
    <lineage>
        <taxon>Bacteria</taxon>
        <taxon>Pseudomonadati</taxon>
        <taxon>Pseudomonadota</taxon>
        <taxon>Alphaproteobacteria</taxon>
        <taxon>Rhodobacterales</taxon>
        <taxon>Roseobacteraceae</taxon>
        <taxon>Falsiruegeria</taxon>
    </lineage>
</organism>
<name>A0A2R8CFY9_9RHOB</name>